<dbReference type="EMBL" id="FQXV01000023">
    <property type="protein sequence ID" value="SHI24175.1"/>
    <property type="molecule type" value="Genomic_DNA"/>
</dbReference>
<dbReference type="Pfam" id="PF07751">
    <property type="entry name" value="Abi_2"/>
    <property type="match status" value="1"/>
</dbReference>
<organism evidence="1 2">
    <name type="scientific">Sporobacter termitidis DSM 10068</name>
    <dbReference type="NCBI Taxonomy" id="1123282"/>
    <lineage>
        <taxon>Bacteria</taxon>
        <taxon>Bacillati</taxon>
        <taxon>Bacillota</taxon>
        <taxon>Clostridia</taxon>
        <taxon>Eubacteriales</taxon>
        <taxon>Oscillospiraceae</taxon>
        <taxon>Sporobacter</taxon>
    </lineage>
</organism>
<dbReference type="PIRSF" id="PIRSF034934">
    <property type="entry name" value="AbiF_AbiD"/>
    <property type="match status" value="1"/>
</dbReference>
<name>A0A1M5ZIM7_9FIRM</name>
<evidence type="ECO:0000313" key="2">
    <source>
        <dbReference type="Proteomes" id="UP000183995"/>
    </source>
</evidence>
<dbReference type="InterPro" id="IPR011664">
    <property type="entry name" value="Abi_system_AbiD/AbiF-like"/>
</dbReference>
<accession>A0A1M5ZIM7</accession>
<sequence>MEIKQPITYIQQMEKLRSRGCQISDEDKCTEILRNVNYYRLTAYFLPFKQSDDTYLSGTTIEQVYCIYEFDRRLRRILFSAIEEIEIKLRTTIAYFHSHKYGSLGYQNSDNFNQLHRHEKFMQKMNTEIQQNKNVLYVKHHLENYEGKFPLWVAVELFTFGMLSCFYADLKRSDQRIIANNNFEIESDVLKSWLRCCTDLRNICAHYGRLYNRRFPTRPKTPEDHFELENKLFDFIVALKHLYPNKERWNNETLLALKALIDEYEDSIKLNHIGFPSDWNELLNNK</sequence>
<keyword evidence="2" id="KW-1185">Reference proteome</keyword>
<dbReference type="InterPro" id="IPR017034">
    <property type="entry name" value="Abi_system_AbiD/AbiF"/>
</dbReference>
<dbReference type="OrthoDB" id="5363652at2"/>
<dbReference type="STRING" id="1123282.SAMN02745823_03810"/>
<evidence type="ECO:0000313" key="1">
    <source>
        <dbReference type="EMBL" id="SHI24175.1"/>
    </source>
</evidence>
<dbReference type="Proteomes" id="UP000183995">
    <property type="component" value="Unassembled WGS sequence"/>
</dbReference>
<protein>
    <submittedName>
        <fullName evidence="1">Abortive infection bacteriophage resistance protein</fullName>
    </submittedName>
</protein>
<dbReference type="AlphaFoldDB" id="A0A1M5ZIM7"/>
<dbReference type="RefSeq" id="WP_073083194.1">
    <property type="nucleotide sequence ID" value="NZ_FQXV01000023.1"/>
</dbReference>
<reference evidence="1 2" key="1">
    <citation type="submission" date="2016-11" db="EMBL/GenBank/DDBJ databases">
        <authorList>
            <person name="Jaros S."/>
            <person name="Januszkiewicz K."/>
            <person name="Wedrychowicz H."/>
        </authorList>
    </citation>
    <scope>NUCLEOTIDE SEQUENCE [LARGE SCALE GENOMIC DNA]</scope>
    <source>
        <strain evidence="1 2">DSM 10068</strain>
    </source>
</reference>
<proteinExistence type="predicted"/>
<gene>
    <name evidence="1" type="ORF">SAMN02745823_03810</name>
</gene>